<dbReference type="InterPro" id="IPR048627">
    <property type="entry name" value="Sec10_HB"/>
</dbReference>
<evidence type="ECO:0000256" key="5">
    <source>
        <dbReference type="ARBA" id="ARBA00023054"/>
    </source>
</evidence>
<evidence type="ECO:0000259" key="9">
    <source>
        <dbReference type="Pfam" id="PF20667"/>
    </source>
</evidence>
<evidence type="ECO:0000256" key="1">
    <source>
        <dbReference type="ARBA" id="ARBA00006572"/>
    </source>
</evidence>
<evidence type="ECO:0000256" key="3">
    <source>
        <dbReference type="ARBA" id="ARBA00022448"/>
    </source>
</evidence>
<dbReference type="Pfam" id="PF07393">
    <property type="entry name" value="Sec10_HB"/>
    <property type="match status" value="2"/>
</dbReference>
<evidence type="ECO:0000313" key="10">
    <source>
        <dbReference type="Proteomes" id="UP000695022"/>
    </source>
</evidence>
<accession>A0ABM1E5C1</accession>
<feature type="domain" description="Exocyst complex component Sec10-like alpha-helical bundle" evidence="8">
    <location>
        <begin position="448"/>
        <end position="548"/>
    </location>
</feature>
<protein>
    <recommendedName>
        <fullName evidence="2">Exocyst complex component 5</fullName>
    </recommendedName>
    <alternativeName>
        <fullName evidence="6">Exocyst complex component Sec10</fullName>
    </alternativeName>
</protein>
<evidence type="ECO:0000256" key="4">
    <source>
        <dbReference type="ARBA" id="ARBA00022483"/>
    </source>
</evidence>
<dbReference type="Proteomes" id="UP000695022">
    <property type="component" value="Unplaced"/>
</dbReference>
<organism evidence="10 11">
    <name type="scientific">Priapulus caudatus</name>
    <name type="common">Priapulid worm</name>
    <dbReference type="NCBI Taxonomy" id="37621"/>
    <lineage>
        <taxon>Eukaryota</taxon>
        <taxon>Metazoa</taxon>
        <taxon>Ecdysozoa</taxon>
        <taxon>Scalidophora</taxon>
        <taxon>Priapulida</taxon>
        <taxon>Priapulimorpha</taxon>
        <taxon>Priapulimorphida</taxon>
        <taxon>Priapulidae</taxon>
        <taxon>Priapulus</taxon>
    </lineage>
</organism>
<dbReference type="InterPro" id="IPR009976">
    <property type="entry name" value="Sec10-like"/>
</dbReference>
<dbReference type="Pfam" id="PF20667">
    <property type="entry name" value="Sec10_N"/>
    <property type="match status" value="1"/>
</dbReference>
<feature type="domain" description="Exocyst complex component Sec10-like alpha-helical bundle" evidence="8">
    <location>
        <begin position="198"/>
        <end position="417"/>
    </location>
</feature>
<evidence type="ECO:0000313" key="11">
    <source>
        <dbReference type="RefSeq" id="XP_014667392.1"/>
    </source>
</evidence>
<feature type="coiled-coil region" evidence="7">
    <location>
        <begin position="52"/>
        <end position="79"/>
    </location>
</feature>
<comment type="similarity">
    <text evidence="1">Belongs to the SEC10 family.</text>
</comment>
<evidence type="ECO:0000256" key="7">
    <source>
        <dbReference type="SAM" id="Coils"/>
    </source>
</evidence>
<sequence length="548" mass="62094">MSQYMVQYLQELEQEQYEPKEFVERLAWRTLRGSSGDEIDPDALQKTFQEAIYELQGMYENYEIKVSRLESQCKEEESRHHHHLMELQRGHQDAARDFQGLDGHINSVATKVLHLGDQLESVNIPRGRAVEAQRLMSYFDAFLRSGAPPSGGVFADAGRLHEAADVVQKLHLIAQELPADNEECITVYSQAGFFRNKRSVFAVIPPLCKDTSDLVQEIFALPESVMAKFVLNVYHGKLMEHIQAKLADNSNSEVYLRNLYDLYSQTVKLSAALSTVKMGNDSTFLPKLTKHIFSKHLDTYVSVELRFLREKCATILQRYYDSKNHQKKTIQSGGIYDLRRDLQRHIGGVETYGGETFLSEEVSINILQECKMALRRCQTLCNASELAGSAHQIVMVLDQYLCQEHLDYAIELALQAIPHDTWLPLFLAAILPAEPQQGPDTSDARCTSETKLDTGLDRSLNAQVGWVKYLLSSEQKKADFKPDGDRGLIANCTPACSKVVRFVDRLIETARDSLDGKNVEAALTELGVRLHRVIYEHLQQYQYNTVGG</sequence>
<gene>
    <name evidence="11" type="primary">LOC106808968</name>
</gene>
<dbReference type="RefSeq" id="XP_014667392.1">
    <property type="nucleotide sequence ID" value="XM_014811906.1"/>
</dbReference>
<dbReference type="InterPro" id="IPR048625">
    <property type="entry name" value="Sec10_N"/>
</dbReference>
<evidence type="ECO:0000259" key="8">
    <source>
        <dbReference type="Pfam" id="PF07393"/>
    </source>
</evidence>
<dbReference type="GeneID" id="106808968"/>
<evidence type="ECO:0000256" key="2">
    <source>
        <dbReference type="ARBA" id="ARBA00017524"/>
    </source>
</evidence>
<feature type="domain" description="Exocyst complex component Sec10 N-terminal" evidence="9">
    <location>
        <begin position="41"/>
        <end position="151"/>
    </location>
</feature>
<dbReference type="PANTHER" id="PTHR12100">
    <property type="entry name" value="SEC10"/>
    <property type="match status" value="1"/>
</dbReference>
<keyword evidence="10" id="KW-1185">Reference proteome</keyword>
<dbReference type="PANTHER" id="PTHR12100:SF0">
    <property type="entry name" value="EXOCYST COMPLEX COMPONENT 5"/>
    <property type="match status" value="1"/>
</dbReference>
<keyword evidence="5 7" id="KW-0175">Coiled coil</keyword>
<keyword evidence="4" id="KW-0268">Exocytosis</keyword>
<proteinExistence type="inferred from homology"/>
<reference evidence="11" key="1">
    <citation type="submission" date="2025-08" db="UniProtKB">
        <authorList>
            <consortium name="RefSeq"/>
        </authorList>
    </citation>
    <scope>IDENTIFICATION</scope>
</reference>
<name>A0ABM1E5C1_PRICU</name>
<evidence type="ECO:0000256" key="6">
    <source>
        <dbReference type="ARBA" id="ARBA00031471"/>
    </source>
</evidence>
<keyword evidence="3" id="KW-0813">Transport</keyword>